<comment type="caution">
    <text evidence="2">The sequence shown here is derived from an EMBL/GenBank/DDBJ whole genome shotgun (WGS) entry which is preliminary data.</text>
</comment>
<organism evidence="2 3">
    <name type="scientific">Claviceps pusilla</name>
    <dbReference type="NCBI Taxonomy" id="123648"/>
    <lineage>
        <taxon>Eukaryota</taxon>
        <taxon>Fungi</taxon>
        <taxon>Dikarya</taxon>
        <taxon>Ascomycota</taxon>
        <taxon>Pezizomycotina</taxon>
        <taxon>Sordariomycetes</taxon>
        <taxon>Hypocreomycetidae</taxon>
        <taxon>Hypocreales</taxon>
        <taxon>Clavicipitaceae</taxon>
        <taxon>Claviceps</taxon>
    </lineage>
</organism>
<feature type="region of interest" description="Disordered" evidence="1">
    <location>
        <begin position="155"/>
        <end position="174"/>
    </location>
</feature>
<proteinExistence type="predicted"/>
<dbReference type="AlphaFoldDB" id="A0A9P7SXR0"/>
<accession>A0A9P7SXR0</accession>
<protein>
    <submittedName>
        <fullName evidence="2">Uncharacterized protein</fullName>
    </submittedName>
</protein>
<gene>
    <name evidence="2" type="ORF">E4U43_000365</name>
</gene>
<name>A0A9P7SXR0_9HYPO</name>
<keyword evidence="3" id="KW-1185">Reference proteome</keyword>
<evidence type="ECO:0000313" key="2">
    <source>
        <dbReference type="EMBL" id="KAG6007023.1"/>
    </source>
</evidence>
<evidence type="ECO:0000256" key="1">
    <source>
        <dbReference type="SAM" id="MobiDB-lite"/>
    </source>
</evidence>
<dbReference type="OrthoDB" id="9996127at2759"/>
<evidence type="ECO:0000313" key="3">
    <source>
        <dbReference type="Proteomes" id="UP000748025"/>
    </source>
</evidence>
<dbReference type="EMBL" id="SRPW01001107">
    <property type="protein sequence ID" value="KAG6007023.1"/>
    <property type="molecule type" value="Genomic_DNA"/>
</dbReference>
<reference evidence="2" key="1">
    <citation type="journal article" date="2020" name="bioRxiv">
        <title>Whole genome comparisons of ergot fungi reveals the divergence and evolution of species within the genus Claviceps are the result of varying mechanisms driving genome evolution and host range expansion.</title>
        <authorList>
            <person name="Wyka S.A."/>
            <person name="Mondo S.J."/>
            <person name="Liu M."/>
            <person name="Dettman J."/>
            <person name="Nalam V."/>
            <person name="Broders K.D."/>
        </authorList>
    </citation>
    <scope>NUCLEOTIDE SEQUENCE</scope>
    <source>
        <strain evidence="2">CCC 602</strain>
    </source>
</reference>
<dbReference type="Proteomes" id="UP000748025">
    <property type="component" value="Unassembled WGS sequence"/>
</dbReference>
<sequence length="174" mass="19305">MFAALVTEQDVSESVPLRKRQTRKQDCILRQNGGTTSKAVTDELRAAVEPKGKCQATVSRFKKRNAETDALGKRITRNCETFHDNRPIAAIPHGNSYRDLAVWPGIVLQSLQDTLLKNFQVIIDGSTAFQYRAARAARRQRLPLVAHESQEADVHNKKGCDTGHPIPQGSLCGE</sequence>